<proteinExistence type="predicted"/>
<evidence type="ECO:0000313" key="1">
    <source>
        <dbReference type="EMBL" id="MBP3949662.1"/>
    </source>
</evidence>
<sequence>MKYLNERGYSLLLTLVITLIFGLLATLLLSMTMGGFLRTEIREDVVQVEEVTEKGLDHLSQEIQTKLEEMIGTSGIPREQFITKLNETLNNYTCTSSKLENSGETGDYSACLSAIEPVTNADGTENELRKKITLLSRGIVDGRERELKTTMEVGSQSVPDALNYALGAHILCKSNDSSCSQIPGEGNMFLHGGVDIYGDVKVDGDLITTDRGYAFFSGSEQWIDSLYPSIRGTKPSQIGNVVLGGNVYSFNSTPTYANHIRRNSFSSTYTKKTNSLQDAFTIAPQIVARQPTRKTHNILEQKKNNEYAYNDPGVTYLSGSHNVTTSGLHYPNRRVFIGYGYGWYGTEIRGLTLTGTNTFGNLFVNGDLKLTSSNSRETSKATFLNGLFVDGDLTIGNNSSSYDPSNYAKIQLFGNIYVTGDLIIKGADAEVDAIINVGGKVIDESTKVERWSNTLVEHSRLAGLPKGEKEIGSLIVFSKGTITIRNNSVYQDDPSEIKGYFYSDDAFEMFGVGSNIKIIGGISARRIVLNGVRGMSDTSSFPNSVRYGNRNDWYYYHNRTAQTKQNSRLQVIYNEKIDKIYSDLQANEPIITSIDKPKLLNREVVE</sequence>
<dbReference type="Proteomes" id="UP000678228">
    <property type="component" value="Unassembled WGS sequence"/>
</dbReference>
<accession>A0A941AMW4</accession>
<evidence type="ECO:0000313" key="2">
    <source>
        <dbReference type="Proteomes" id="UP000678228"/>
    </source>
</evidence>
<protein>
    <submittedName>
        <fullName evidence="1">Uncharacterized protein</fullName>
    </submittedName>
</protein>
<gene>
    <name evidence="1" type="ORF">J7W16_00855</name>
</gene>
<reference evidence="1" key="1">
    <citation type="submission" date="2021-03" db="EMBL/GenBank/DDBJ databases">
        <title>Bacillus suaedae sp. nov., isolated from Suaeda aralocaspica.</title>
        <authorList>
            <person name="Lei R.F.R."/>
        </authorList>
    </citation>
    <scope>NUCLEOTIDE SEQUENCE</scope>
    <source>
        <strain evidence="1">YZJH907-2</strain>
    </source>
</reference>
<keyword evidence="2" id="KW-1185">Reference proteome</keyword>
<dbReference type="EMBL" id="JAGKSQ010000001">
    <property type="protein sequence ID" value="MBP3949662.1"/>
    <property type="molecule type" value="Genomic_DNA"/>
</dbReference>
<dbReference type="AlphaFoldDB" id="A0A941AMW4"/>
<comment type="caution">
    <text evidence="1">The sequence shown here is derived from an EMBL/GenBank/DDBJ whole genome shotgun (WGS) entry which is preliminary data.</text>
</comment>
<name>A0A941AMW4_9BACI</name>
<organism evidence="1 2">
    <name type="scientific">Halalkalibacter suaedae</name>
    <dbReference type="NCBI Taxonomy" id="2822140"/>
    <lineage>
        <taxon>Bacteria</taxon>
        <taxon>Bacillati</taxon>
        <taxon>Bacillota</taxon>
        <taxon>Bacilli</taxon>
        <taxon>Bacillales</taxon>
        <taxon>Bacillaceae</taxon>
        <taxon>Halalkalibacter</taxon>
    </lineage>
</organism>
<dbReference type="RefSeq" id="WP_210595041.1">
    <property type="nucleotide sequence ID" value="NZ_JAGKSQ010000001.1"/>
</dbReference>